<dbReference type="EMBL" id="JAIWYP010000009">
    <property type="protein sequence ID" value="KAH3772670.1"/>
    <property type="molecule type" value="Genomic_DNA"/>
</dbReference>
<evidence type="ECO:0000313" key="2">
    <source>
        <dbReference type="Proteomes" id="UP000828390"/>
    </source>
</evidence>
<keyword evidence="2" id="KW-1185">Reference proteome</keyword>
<reference evidence="1" key="1">
    <citation type="journal article" date="2019" name="bioRxiv">
        <title>The Genome of the Zebra Mussel, Dreissena polymorpha: A Resource for Invasive Species Research.</title>
        <authorList>
            <person name="McCartney M.A."/>
            <person name="Auch B."/>
            <person name="Kono T."/>
            <person name="Mallez S."/>
            <person name="Zhang Y."/>
            <person name="Obille A."/>
            <person name="Becker A."/>
            <person name="Abrahante J.E."/>
            <person name="Garbe J."/>
            <person name="Badalamenti J.P."/>
            <person name="Herman A."/>
            <person name="Mangelson H."/>
            <person name="Liachko I."/>
            <person name="Sullivan S."/>
            <person name="Sone E.D."/>
            <person name="Koren S."/>
            <person name="Silverstein K.A.T."/>
            <person name="Beckman K.B."/>
            <person name="Gohl D.M."/>
        </authorList>
    </citation>
    <scope>NUCLEOTIDE SEQUENCE</scope>
    <source>
        <strain evidence="1">Duluth1</strain>
        <tissue evidence="1">Whole animal</tissue>
    </source>
</reference>
<protein>
    <submittedName>
        <fullName evidence="1">Uncharacterized protein</fullName>
    </submittedName>
</protein>
<evidence type="ECO:0000313" key="1">
    <source>
        <dbReference type="EMBL" id="KAH3772670.1"/>
    </source>
</evidence>
<dbReference type="Proteomes" id="UP000828390">
    <property type="component" value="Unassembled WGS sequence"/>
</dbReference>
<organism evidence="1 2">
    <name type="scientific">Dreissena polymorpha</name>
    <name type="common">Zebra mussel</name>
    <name type="synonym">Mytilus polymorpha</name>
    <dbReference type="NCBI Taxonomy" id="45954"/>
    <lineage>
        <taxon>Eukaryota</taxon>
        <taxon>Metazoa</taxon>
        <taxon>Spiralia</taxon>
        <taxon>Lophotrochozoa</taxon>
        <taxon>Mollusca</taxon>
        <taxon>Bivalvia</taxon>
        <taxon>Autobranchia</taxon>
        <taxon>Heteroconchia</taxon>
        <taxon>Euheterodonta</taxon>
        <taxon>Imparidentia</taxon>
        <taxon>Neoheterodontei</taxon>
        <taxon>Myida</taxon>
        <taxon>Dreissenoidea</taxon>
        <taxon>Dreissenidae</taxon>
        <taxon>Dreissena</taxon>
    </lineage>
</organism>
<proteinExistence type="predicted"/>
<sequence length="59" mass="6854">MDNIIDSRAVSFNVNDWNIFQRYRSAHWQQTTSQPEVGALYWCHSCHELCGNEAAAMLH</sequence>
<dbReference type="AlphaFoldDB" id="A0A9D4IG19"/>
<name>A0A9D4IG19_DREPO</name>
<reference evidence="1" key="2">
    <citation type="submission" date="2020-11" db="EMBL/GenBank/DDBJ databases">
        <authorList>
            <person name="McCartney M.A."/>
            <person name="Auch B."/>
            <person name="Kono T."/>
            <person name="Mallez S."/>
            <person name="Becker A."/>
            <person name="Gohl D.M."/>
            <person name="Silverstein K.A.T."/>
            <person name="Koren S."/>
            <person name="Bechman K.B."/>
            <person name="Herman A."/>
            <person name="Abrahante J.E."/>
            <person name="Garbe J."/>
        </authorList>
    </citation>
    <scope>NUCLEOTIDE SEQUENCE</scope>
    <source>
        <strain evidence="1">Duluth1</strain>
        <tissue evidence="1">Whole animal</tissue>
    </source>
</reference>
<gene>
    <name evidence="1" type="ORF">DPMN_174012</name>
</gene>
<comment type="caution">
    <text evidence="1">The sequence shown here is derived from an EMBL/GenBank/DDBJ whole genome shotgun (WGS) entry which is preliminary data.</text>
</comment>
<accession>A0A9D4IG19</accession>